<dbReference type="Pfam" id="PF04536">
    <property type="entry name" value="TPM_phosphatase"/>
    <property type="match status" value="1"/>
</dbReference>
<proteinExistence type="predicted"/>
<dbReference type="Proteomes" id="UP000532936">
    <property type="component" value="Unassembled WGS sequence"/>
</dbReference>
<evidence type="ECO:0000259" key="3">
    <source>
        <dbReference type="Pfam" id="PF04536"/>
    </source>
</evidence>
<evidence type="ECO:0000313" key="5">
    <source>
        <dbReference type="Proteomes" id="UP000532936"/>
    </source>
</evidence>
<comment type="caution">
    <text evidence="4">The sequence shown here is derived from an EMBL/GenBank/DDBJ whole genome shotgun (WGS) entry which is preliminary data.</text>
</comment>
<feature type="transmembrane region" description="Helical" evidence="2">
    <location>
        <begin position="83"/>
        <end position="107"/>
    </location>
</feature>
<evidence type="ECO:0000256" key="1">
    <source>
        <dbReference type="SAM" id="MobiDB-lite"/>
    </source>
</evidence>
<protein>
    <submittedName>
        <fullName evidence="4">Putative membrane protein</fullName>
    </submittedName>
</protein>
<dbReference type="Gene3D" id="3.10.310.50">
    <property type="match status" value="1"/>
</dbReference>
<keyword evidence="2" id="KW-1133">Transmembrane helix</keyword>
<dbReference type="PANTHER" id="PTHR30373:SF8">
    <property type="entry name" value="BLL7265 PROTEIN"/>
    <property type="match status" value="1"/>
</dbReference>
<organism evidence="4 5">
    <name type="scientific">Brevundimonas mediterranea</name>
    <dbReference type="NCBI Taxonomy" id="74329"/>
    <lineage>
        <taxon>Bacteria</taxon>
        <taxon>Pseudomonadati</taxon>
        <taxon>Pseudomonadota</taxon>
        <taxon>Alphaproteobacteria</taxon>
        <taxon>Caulobacterales</taxon>
        <taxon>Caulobacteraceae</taxon>
        <taxon>Brevundimonas</taxon>
    </lineage>
</organism>
<gene>
    <name evidence="4" type="ORF">GGR11_002587</name>
</gene>
<evidence type="ECO:0000256" key="2">
    <source>
        <dbReference type="SAM" id="Phobius"/>
    </source>
</evidence>
<dbReference type="RefSeq" id="WP_183197521.1">
    <property type="nucleotide sequence ID" value="NZ_JACIDA010000002.1"/>
</dbReference>
<dbReference type="InterPro" id="IPR007621">
    <property type="entry name" value="TPM_dom"/>
</dbReference>
<name>A0A7W6A5C2_9CAUL</name>
<dbReference type="PANTHER" id="PTHR30373">
    <property type="entry name" value="UPF0603 PROTEIN YGCG"/>
    <property type="match status" value="1"/>
</dbReference>
<sequence length="233" mass="24827">MLLNRDDHDRIERAVAAAEATTRGEIVCSVTDEAATYAEVPLAWAATGALALPLLALAIARAAGHFDYALGGWSAAHVAAMHAAVLTALAGYALLQCLLFASIFALVSLPPIRRALTPPALKRTRVRERALEQFFARGLDKTREHTGVLIFVSLKDRRAEVLADSGINAKVGAAAWDRAIEDLLSGVKVGEPCRGLVAAIERCGRLLAEHFPAGPENPNELPNALIETPPTRS</sequence>
<keyword evidence="2" id="KW-0472">Membrane</keyword>
<evidence type="ECO:0000313" key="4">
    <source>
        <dbReference type="EMBL" id="MBB3873034.1"/>
    </source>
</evidence>
<reference evidence="4 5" key="1">
    <citation type="submission" date="2020-08" db="EMBL/GenBank/DDBJ databases">
        <title>Genomic Encyclopedia of Type Strains, Phase IV (KMG-IV): sequencing the most valuable type-strain genomes for metagenomic binning, comparative biology and taxonomic classification.</title>
        <authorList>
            <person name="Goeker M."/>
        </authorList>
    </citation>
    <scope>NUCLEOTIDE SEQUENCE [LARGE SCALE GENOMIC DNA]</scope>
    <source>
        <strain evidence="4 5">DSM 14878</strain>
    </source>
</reference>
<accession>A0A7W6A5C2</accession>
<dbReference type="AlphaFoldDB" id="A0A7W6A5C2"/>
<feature type="domain" description="TPM" evidence="3">
    <location>
        <begin position="119"/>
        <end position="204"/>
    </location>
</feature>
<feature type="region of interest" description="Disordered" evidence="1">
    <location>
        <begin position="211"/>
        <end position="233"/>
    </location>
</feature>
<dbReference type="EMBL" id="JACIDA010000002">
    <property type="protein sequence ID" value="MBB3873034.1"/>
    <property type="molecule type" value="Genomic_DNA"/>
</dbReference>
<feature type="transmembrane region" description="Helical" evidence="2">
    <location>
        <begin position="42"/>
        <end position="63"/>
    </location>
</feature>
<keyword evidence="2" id="KW-0812">Transmembrane</keyword>